<dbReference type="EMBL" id="KZ613939">
    <property type="protein sequence ID" value="PMD46198.1"/>
    <property type="molecule type" value="Genomic_DNA"/>
</dbReference>
<name>A0A2J6S615_HYAVF</name>
<dbReference type="AlphaFoldDB" id="A0A2J6S615"/>
<feature type="domain" description="2EXR" evidence="1">
    <location>
        <begin position="64"/>
        <end position="151"/>
    </location>
</feature>
<keyword evidence="3" id="KW-1185">Reference proteome</keyword>
<dbReference type="PANTHER" id="PTHR35910">
    <property type="entry name" value="2EXR DOMAIN-CONTAINING PROTEIN"/>
    <property type="match status" value="1"/>
</dbReference>
<evidence type="ECO:0000313" key="3">
    <source>
        <dbReference type="Proteomes" id="UP000235786"/>
    </source>
</evidence>
<sequence length="409" mass="46303">MPELPEFECQWPDEPNGPNGLYYPDDIEDRIPHPDTVPQGVLDVITRLKAASTYAVYNNSDATFTLFPKLPVELRRIIWRHSLPGTRVVAVFCDAYDQAPSFRSTTPVPTILHVSSEARMVALRYYELRFAVSTTPALPARTYFDSEIDSLYLGVGNFHPSGNDAIASFIRLLQPRDLNSIKNLIMDATIETIYPDEEYNQPGLMSLGLKNIESITIVGKTKKGEKDMVLQKSESQIGEFQAWKFNKDGKPSPWFLPKEATPREGDISAFWADLEENSFEESPSIQTLAFVSWNSLRKIPRWAGRVKFLQKTVFVQELGCLYQKDGVVNRLVELDEDPNQARYDELEDIINVGLEGSTRLDPIDVYLCQKACVCAIRHHQQRLPPAGLSDDFVATIDLKKALEMLDLNQ</sequence>
<reference evidence="2 3" key="1">
    <citation type="submission" date="2016-04" db="EMBL/GenBank/DDBJ databases">
        <title>A degradative enzymes factory behind the ericoid mycorrhizal symbiosis.</title>
        <authorList>
            <consortium name="DOE Joint Genome Institute"/>
            <person name="Martino E."/>
            <person name="Morin E."/>
            <person name="Grelet G."/>
            <person name="Kuo A."/>
            <person name="Kohler A."/>
            <person name="Daghino S."/>
            <person name="Barry K."/>
            <person name="Choi C."/>
            <person name="Cichocki N."/>
            <person name="Clum A."/>
            <person name="Copeland A."/>
            <person name="Hainaut M."/>
            <person name="Haridas S."/>
            <person name="Labutti K."/>
            <person name="Lindquist E."/>
            <person name="Lipzen A."/>
            <person name="Khouja H.-R."/>
            <person name="Murat C."/>
            <person name="Ohm R."/>
            <person name="Olson A."/>
            <person name="Spatafora J."/>
            <person name="Veneault-Fourrey C."/>
            <person name="Henrissat B."/>
            <person name="Grigoriev I."/>
            <person name="Martin F."/>
            <person name="Perotto S."/>
        </authorList>
    </citation>
    <scope>NUCLEOTIDE SEQUENCE [LARGE SCALE GENOMIC DNA]</scope>
    <source>
        <strain evidence="2 3">F</strain>
    </source>
</reference>
<dbReference type="InterPro" id="IPR045518">
    <property type="entry name" value="2EXR"/>
</dbReference>
<dbReference type="PANTHER" id="PTHR35910:SF1">
    <property type="entry name" value="2EXR DOMAIN-CONTAINING PROTEIN"/>
    <property type="match status" value="1"/>
</dbReference>
<protein>
    <recommendedName>
        <fullName evidence="1">2EXR domain-containing protein</fullName>
    </recommendedName>
</protein>
<dbReference type="Proteomes" id="UP000235786">
    <property type="component" value="Unassembled WGS sequence"/>
</dbReference>
<evidence type="ECO:0000259" key="1">
    <source>
        <dbReference type="Pfam" id="PF20150"/>
    </source>
</evidence>
<dbReference type="OrthoDB" id="3557569at2759"/>
<gene>
    <name evidence="2" type="ORF">L207DRAFT_523617</name>
</gene>
<evidence type="ECO:0000313" key="2">
    <source>
        <dbReference type="EMBL" id="PMD46198.1"/>
    </source>
</evidence>
<accession>A0A2J6S615</accession>
<organism evidence="2 3">
    <name type="scientific">Hyaloscypha variabilis (strain UAMH 11265 / GT02V1 / F)</name>
    <name type="common">Meliniomyces variabilis</name>
    <dbReference type="NCBI Taxonomy" id="1149755"/>
    <lineage>
        <taxon>Eukaryota</taxon>
        <taxon>Fungi</taxon>
        <taxon>Dikarya</taxon>
        <taxon>Ascomycota</taxon>
        <taxon>Pezizomycotina</taxon>
        <taxon>Leotiomycetes</taxon>
        <taxon>Helotiales</taxon>
        <taxon>Hyaloscyphaceae</taxon>
        <taxon>Hyaloscypha</taxon>
        <taxon>Hyaloscypha variabilis</taxon>
    </lineage>
</organism>
<dbReference type="Pfam" id="PF20150">
    <property type="entry name" value="2EXR"/>
    <property type="match status" value="1"/>
</dbReference>
<proteinExistence type="predicted"/>